<gene>
    <name evidence="2" type="ORF">GFSPODELE1_LOCUS10628</name>
</gene>
<evidence type="ECO:0000313" key="3">
    <source>
        <dbReference type="Proteomes" id="UP001497453"/>
    </source>
</evidence>
<proteinExistence type="predicted"/>
<feature type="compositionally biased region" description="Pro residues" evidence="1">
    <location>
        <begin position="447"/>
        <end position="457"/>
    </location>
</feature>
<protein>
    <submittedName>
        <fullName evidence="2">Uncharacterized protein</fullName>
    </submittedName>
</protein>
<evidence type="ECO:0000313" key="2">
    <source>
        <dbReference type="EMBL" id="CAL1716177.1"/>
    </source>
</evidence>
<feature type="region of interest" description="Disordered" evidence="1">
    <location>
        <begin position="349"/>
        <end position="368"/>
    </location>
</feature>
<evidence type="ECO:0000256" key="1">
    <source>
        <dbReference type="SAM" id="MobiDB-lite"/>
    </source>
</evidence>
<dbReference type="Proteomes" id="UP001497453">
    <property type="component" value="Chromosome 9"/>
</dbReference>
<accession>A0ABP1E843</accession>
<feature type="compositionally biased region" description="Polar residues" evidence="1">
    <location>
        <begin position="352"/>
        <end position="368"/>
    </location>
</feature>
<feature type="region of interest" description="Disordered" evidence="1">
    <location>
        <begin position="434"/>
        <end position="464"/>
    </location>
</feature>
<organism evidence="2 3">
    <name type="scientific">Somion occarium</name>
    <dbReference type="NCBI Taxonomy" id="3059160"/>
    <lineage>
        <taxon>Eukaryota</taxon>
        <taxon>Fungi</taxon>
        <taxon>Dikarya</taxon>
        <taxon>Basidiomycota</taxon>
        <taxon>Agaricomycotina</taxon>
        <taxon>Agaricomycetes</taxon>
        <taxon>Polyporales</taxon>
        <taxon>Cerrenaceae</taxon>
        <taxon>Somion</taxon>
    </lineage>
</organism>
<dbReference type="EMBL" id="OZ037952">
    <property type="protein sequence ID" value="CAL1716177.1"/>
    <property type="molecule type" value="Genomic_DNA"/>
</dbReference>
<name>A0ABP1E843_9APHY</name>
<feature type="region of interest" description="Disordered" evidence="1">
    <location>
        <begin position="154"/>
        <end position="182"/>
    </location>
</feature>
<keyword evidence="3" id="KW-1185">Reference proteome</keyword>
<reference evidence="3" key="1">
    <citation type="submission" date="2024-04" db="EMBL/GenBank/DDBJ databases">
        <authorList>
            <person name="Shaw F."/>
            <person name="Minotto A."/>
        </authorList>
    </citation>
    <scope>NUCLEOTIDE SEQUENCE [LARGE SCALE GENOMIC DNA]</scope>
</reference>
<sequence>MSFSYAPDFVITRKRKRPRQAVDPCLGFYPSPEETSIPMQQIDETMALNVHVIDIKPRVIAVERVEVPGVEHQVTVEDFLRWSSRTPVKTYRQKKQHRVVDLRAPIKHAVTLSTDSDDSSTREMRPSKRRRMPRIIPDIVSDVVPTDQVKHNRIQKNTRQSYKRSRIDKNTQSLPTGLHASPGLIDVEPSEHTDDAHICTLRPLNLVPMSSSPSCSPKPKRWRLVDPRKTSLHSDTININMENESGVSPCTKQFRRLSLWSPPTPGFVSASPLVAQPALATNGRQSHRYKGAPTVKDRHGVAPLAFISLEEHERLLAERAPSLYNECGLSDALSAFRVSFIDPYPRPGDASDTINRSSSTQTRLTKSALTTSRVPKASSYSLSHSALSTVPPPVDPDCSTVITINVDPQIDAEVILEASTSLSAHKGHHVLPVSSSPLGQLPDPVSSLPPQPRPSLPATPVTFSSTDKHMKPFASFLDRFRETARIQETLASYSALPSHSQHDTSIPTERTLDDLNAFSSTLFSAAMSPIQPTILEHLSSRRQRPVIRRLWAPETL</sequence>
<feature type="compositionally biased region" description="Basic residues" evidence="1">
    <location>
        <begin position="154"/>
        <end position="166"/>
    </location>
</feature>